<evidence type="ECO:0000313" key="3">
    <source>
        <dbReference type="Proteomes" id="UP000617340"/>
    </source>
</evidence>
<proteinExistence type="predicted"/>
<name>A0A834JKP6_VESGE</name>
<evidence type="ECO:0000256" key="1">
    <source>
        <dbReference type="SAM" id="Phobius"/>
    </source>
</evidence>
<gene>
    <name evidence="2" type="ORF">HZH68_011851</name>
</gene>
<comment type="caution">
    <text evidence="2">The sequence shown here is derived from an EMBL/GenBank/DDBJ whole genome shotgun (WGS) entry which is preliminary data.</text>
</comment>
<sequence length="70" mass="8017">MSEEHEEGAISTEIGERLCYDKEETMRMVMVMVIVVVSNGVSLKRLKEQQERAKGHAIVELMRLKDKLLA</sequence>
<dbReference type="EMBL" id="JACSDZ010000012">
    <property type="protein sequence ID" value="KAF7389994.1"/>
    <property type="molecule type" value="Genomic_DNA"/>
</dbReference>
<protein>
    <submittedName>
        <fullName evidence="2">Uncharacterized protein</fullName>
    </submittedName>
</protein>
<keyword evidence="1" id="KW-0472">Membrane</keyword>
<dbReference type="Proteomes" id="UP000617340">
    <property type="component" value="Unassembled WGS sequence"/>
</dbReference>
<feature type="transmembrane region" description="Helical" evidence="1">
    <location>
        <begin position="25"/>
        <end position="43"/>
    </location>
</feature>
<reference evidence="2" key="1">
    <citation type="journal article" date="2020" name="G3 (Bethesda)">
        <title>High-Quality Assemblies for Three Invasive Social Wasps from the &lt;i&gt;Vespula&lt;/i&gt; Genus.</title>
        <authorList>
            <person name="Harrop T.W.R."/>
            <person name="Guhlin J."/>
            <person name="McLaughlin G.M."/>
            <person name="Permina E."/>
            <person name="Stockwell P."/>
            <person name="Gilligan J."/>
            <person name="Le Lec M.F."/>
            <person name="Gruber M.A.M."/>
            <person name="Quinn O."/>
            <person name="Lovegrove M."/>
            <person name="Duncan E.J."/>
            <person name="Remnant E.J."/>
            <person name="Van Eeckhoven J."/>
            <person name="Graham B."/>
            <person name="Knapp R.A."/>
            <person name="Langford K.W."/>
            <person name="Kronenberg Z."/>
            <person name="Press M.O."/>
            <person name="Eacker S.M."/>
            <person name="Wilson-Rankin E.E."/>
            <person name="Purcell J."/>
            <person name="Lester P.J."/>
            <person name="Dearden P.K."/>
        </authorList>
    </citation>
    <scope>NUCLEOTIDE SEQUENCE</scope>
    <source>
        <strain evidence="2">Linc-1</strain>
    </source>
</reference>
<accession>A0A834JKP6</accession>
<organism evidence="2 3">
    <name type="scientific">Vespula germanica</name>
    <name type="common">German yellow jacket</name>
    <name type="synonym">Paravespula germanica</name>
    <dbReference type="NCBI Taxonomy" id="30212"/>
    <lineage>
        <taxon>Eukaryota</taxon>
        <taxon>Metazoa</taxon>
        <taxon>Ecdysozoa</taxon>
        <taxon>Arthropoda</taxon>
        <taxon>Hexapoda</taxon>
        <taxon>Insecta</taxon>
        <taxon>Pterygota</taxon>
        <taxon>Neoptera</taxon>
        <taxon>Endopterygota</taxon>
        <taxon>Hymenoptera</taxon>
        <taxon>Apocrita</taxon>
        <taxon>Aculeata</taxon>
        <taxon>Vespoidea</taxon>
        <taxon>Vespidae</taxon>
        <taxon>Vespinae</taxon>
        <taxon>Vespula</taxon>
    </lineage>
</organism>
<evidence type="ECO:0000313" key="2">
    <source>
        <dbReference type="EMBL" id="KAF7389994.1"/>
    </source>
</evidence>
<keyword evidence="3" id="KW-1185">Reference proteome</keyword>
<dbReference type="AlphaFoldDB" id="A0A834JKP6"/>
<keyword evidence="1" id="KW-0812">Transmembrane</keyword>
<keyword evidence="1" id="KW-1133">Transmembrane helix</keyword>